<evidence type="ECO:0000313" key="1">
    <source>
        <dbReference type="EMBL" id="UQY45028.1"/>
    </source>
</evidence>
<sequence length="96" mass="11064">MNPYVIQERYKDQIDVAEQIEAQRVSRIDVIAANLANKYPEDVTGFADMGNIPLELRMFLRSDKAQDEYAAFVDRLSRLQAEEHDQLIQIGFMEAS</sequence>
<protein>
    <submittedName>
        <fullName evidence="1">Uncharacterized protein</fullName>
    </submittedName>
</protein>
<keyword evidence="2" id="KW-1185">Reference proteome</keyword>
<organism evidence="1 2">
    <name type="scientific">Mixta hanseatica</name>
    <dbReference type="NCBI Taxonomy" id="2872648"/>
    <lineage>
        <taxon>Bacteria</taxon>
        <taxon>Pseudomonadati</taxon>
        <taxon>Pseudomonadota</taxon>
        <taxon>Gammaproteobacteria</taxon>
        <taxon>Enterobacterales</taxon>
        <taxon>Erwiniaceae</taxon>
        <taxon>Mixta</taxon>
    </lineage>
</organism>
<dbReference type="Proteomes" id="UP001056635">
    <property type="component" value="Chromosome"/>
</dbReference>
<accession>A0ABY4R9G1</accession>
<reference evidence="1" key="1">
    <citation type="submission" date="2021-09" db="EMBL/GenBank/DDBJ databases">
        <title>First case of bloodstream infection caused by Mixta hanseatica sp. nov., a member of the Erwiniaceae family.</title>
        <authorList>
            <person name="Both A."/>
            <person name="Huang J."/>
            <person name="Wenzel P."/>
            <person name="Aepfelbacher M."/>
            <person name="Rohde H."/>
            <person name="Christner M."/>
            <person name="Hentschke M."/>
        </authorList>
    </citation>
    <scope>NUCLEOTIDE SEQUENCE</scope>
    <source>
        <strain evidence="1">X22927</strain>
    </source>
</reference>
<name>A0ABY4R9G1_9GAMM</name>
<evidence type="ECO:0000313" key="2">
    <source>
        <dbReference type="Proteomes" id="UP001056635"/>
    </source>
</evidence>
<dbReference type="EMBL" id="CP082904">
    <property type="protein sequence ID" value="UQY45028.1"/>
    <property type="molecule type" value="Genomic_DNA"/>
</dbReference>
<gene>
    <name evidence="1" type="ORF">K6958_04925</name>
</gene>
<proteinExistence type="predicted"/>
<dbReference type="RefSeq" id="WP_249893609.1">
    <property type="nucleotide sequence ID" value="NZ_CP082904.1"/>
</dbReference>